<keyword evidence="11" id="KW-1185">Reference proteome</keyword>
<name>A0A2K9LIC0_9GAMM</name>
<dbReference type="Gene3D" id="1.10.1060.10">
    <property type="entry name" value="Alpha-helical ferredoxin"/>
    <property type="match status" value="1"/>
</dbReference>
<dbReference type="InterPro" id="IPR024185">
    <property type="entry name" value="FTHF_cligase-like_sf"/>
</dbReference>
<evidence type="ECO:0000256" key="1">
    <source>
        <dbReference type="ARBA" id="ARBA00022448"/>
    </source>
</evidence>
<evidence type="ECO:0000256" key="4">
    <source>
        <dbReference type="ARBA" id="ARBA00022737"/>
    </source>
</evidence>
<keyword evidence="4" id="KW-0677">Repeat</keyword>
<protein>
    <submittedName>
        <fullName evidence="10">(Fe-S)-binding protein</fullName>
    </submittedName>
</protein>
<dbReference type="KEGG" id="kak:Kalk_01840"/>
<dbReference type="InterPro" id="IPR037171">
    <property type="entry name" value="NagB/RpiA_transferase-like"/>
</dbReference>
<dbReference type="SUPFAM" id="SSF100950">
    <property type="entry name" value="NagB/RpiA/CoA transferase-like"/>
    <property type="match status" value="1"/>
</dbReference>
<dbReference type="RefSeq" id="WP_101892585.1">
    <property type="nucleotide sequence ID" value="NZ_CP022684.1"/>
</dbReference>
<proteinExistence type="predicted"/>
<dbReference type="EMBL" id="CP022684">
    <property type="protein sequence ID" value="AUM11245.1"/>
    <property type="molecule type" value="Genomic_DNA"/>
</dbReference>
<dbReference type="AlphaFoldDB" id="A0A2K9LIC0"/>
<dbReference type="Proteomes" id="UP000235116">
    <property type="component" value="Chromosome"/>
</dbReference>
<evidence type="ECO:0000259" key="9">
    <source>
        <dbReference type="Pfam" id="PF13183"/>
    </source>
</evidence>
<dbReference type="InterPro" id="IPR017896">
    <property type="entry name" value="4Fe4S_Fe-S-bd"/>
</dbReference>
<dbReference type="InterPro" id="IPR003741">
    <property type="entry name" value="LUD_dom"/>
</dbReference>
<dbReference type="SUPFAM" id="SSF46548">
    <property type="entry name" value="alpha-helical ferredoxin"/>
    <property type="match status" value="1"/>
</dbReference>
<dbReference type="Pfam" id="PF02589">
    <property type="entry name" value="LUD_dom"/>
    <property type="match status" value="1"/>
</dbReference>
<dbReference type="Pfam" id="PF13183">
    <property type="entry name" value="Fer4_8"/>
    <property type="match status" value="1"/>
</dbReference>
<dbReference type="GO" id="GO:0006089">
    <property type="term" value="P:lactate metabolic process"/>
    <property type="evidence" value="ECO:0007669"/>
    <property type="project" value="InterPro"/>
</dbReference>
<dbReference type="PANTHER" id="PTHR47153">
    <property type="entry name" value="LACTATE UTILIZATION PROTEIN B"/>
    <property type="match status" value="1"/>
</dbReference>
<gene>
    <name evidence="10" type="ORF">Kalk_01840</name>
</gene>
<dbReference type="PANTHER" id="PTHR47153:SF2">
    <property type="entry name" value="LACTATE UTILIZATION PROTEIN B"/>
    <property type="match status" value="1"/>
</dbReference>
<evidence type="ECO:0000256" key="5">
    <source>
        <dbReference type="ARBA" id="ARBA00022982"/>
    </source>
</evidence>
<keyword evidence="3" id="KW-0479">Metal-binding</keyword>
<evidence type="ECO:0000256" key="7">
    <source>
        <dbReference type="ARBA" id="ARBA00023014"/>
    </source>
</evidence>
<dbReference type="GO" id="GO:0046872">
    <property type="term" value="F:metal ion binding"/>
    <property type="evidence" value="ECO:0007669"/>
    <property type="project" value="UniProtKB-KW"/>
</dbReference>
<keyword evidence="6" id="KW-0408">Iron</keyword>
<keyword evidence="7" id="KW-0411">Iron-sulfur</keyword>
<feature type="domain" description="LUD" evidence="8">
    <location>
        <begin position="72"/>
        <end position="295"/>
    </location>
</feature>
<keyword evidence="1" id="KW-0813">Transport</keyword>
<feature type="domain" description="4Fe-4S ferredoxin-type" evidence="9">
    <location>
        <begin position="310"/>
        <end position="377"/>
    </location>
</feature>
<dbReference type="InterPro" id="IPR009051">
    <property type="entry name" value="Helical_ferredxn"/>
</dbReference>
<keyword evidence="5" id="KW-0249">Electron transport</keyword>
<evidence type="ECO:0000256" key="6">
    <source>
        <dbReference type="ARBA" id="ARBA00023004"/>
    </source>
</evidence>
<evidence type="ECO:0000259" key="8">
    <source>
        <dbReference type="Pfam" id="PF02589"/>
    </source>
</evidence>
<evidence type="ECO:0000313" key="10">
    <source>
        <dbReference type="EMBL" id="AUM11245.1"/>
    </source>
</evidence>
<dbReference type="InterPro" id="IPR017900">
    <property type="entry name" value="4Fe4S_Fe_S_CS"/>
</dbReference>
<evidence type="ECO:0000256" key="2">
    <source>
        <dbReference type="ARBA" id="ARBA00022485"/>
    </source>
</evidence>
<dbReference type="OrthoDB" id="5289041at2"/>
<reference evidence="11" key="1">
    <citation type="submission" date="2017-08" db="EMBL/GenBank/DDBJ databases">
        <title>Direct submision.</title>
        <authorList>
            <person name="Kim S.-J."/>
            <person name="Rhee S.-K."/>
        </authorList>
    </citation>
    <scope>NUCLEOTIDE SEQUENCE [LARGE SCALE GENOMIC DNA]</scope>
    <source>
        <strain evidence="11">GI5</strain>
    </source>
</reference>
<organism evidence="10 11">
    <name type="scientific">Ketobacter alkanivorans</name>
    <dbReference type="NCBI Taxonomy" id="1917421"/>
    <lineage>
        <taxon>Bacteria</taxon>
        <taxon>Pseudomonadati</taxon>
        <taxon>Pseudomonadota</taxon>
        <taxon>Gammaproteobacteria</taxon>
        <taxon>Pseudomonadales</taxon>
        <taxon>Ketobacteraceae</taxon>
        <taxon>Ketobacter</taxon>
    </lineage>
</organism>
<dbReference type="GO" id="GO:0051539">
    <property type="term" value="F:4 iron, 4 sulfur cluster binding"/>
    <property type="evidence" value="ECO:0007669"/>
    <property type="project" value="UniProtKB-KW"/>
</dbReference>
<dbReference type="InterPro" id="IPR004452">
    <property type="entry name" value="LutB/LldF"/>
</dbReference>
<evidence type="ECO:0000313" key="11">
    <source>
        <dbReference type="Proteomes" id="UP000235116"/>
    </source>
</evidence>
<dbReference type="Gene3D" id="3.40.50.10420">
    <property type="entry name" value="NagB/RpiA/CoA transferase-like"/>
    <property type="match status" value="1"/>
</dbReference>
<evidence type="ECO:0000256" key="3">
    <source>
        <dbReference type="ARBA" id="ARBA00022723"/>
    </source>
</evidence>
<dbReference type="PROSITE" id="PS00198">
    <property type="entry name" value="4FE4S_FER_1"/>
    <property type="match status" value="1"/>
</dbReference>
<accession>A0A2K9LIC0</accession>
<keyword evidence="2" id="KW-0004">4Fe-4S</keyword>
<sequence>MTACSANRFKRNAESALSDAQLQSALSHAQNGFVSKRAQAIEMVDDFEQLKHQAQAAKRYALNNIHDLLLAFERNVETSGGHVHWASTAQELNQTVINLCRKADARNIIKGKSMIGEETGLNSALEQQGFDLIESDLGEYIIQLAQEPPSHIIAPAIHKTRSQVADLFKQHHDLPNRDLSAISELVNEARQILRQRFLSADVGITGANLLVAENGSVAIVTNEGNGDLSATLPRTHIVIASIEKVVASMEDASHILEVLARSATGQHMSAYTTFFNGTKRDGDTDGPEEFHVVLLDNGRTELLGGPFEAMLNCIKCGSCLNHCPVYSNVGGHAYGWVYPGPMGSVLTPLLMGLDQSTPLPNASTFCGRCEEVCPMGIPLPQLLRQLREQQHTEQLEPASWRWGLSIYGWLSTHPRTFQVALSWLHRVLKHAPRWLERWSKHRRIIRPTGSNTFISQWNRHENKRKENTHR</sequence>